<dbReference type="SUPFAM" id="SSF55604">
    <property type="entry name" value="Glucose permease domain IIB"/>
    <property type="match status" value="1"/>
</dbReference>
<dbReference type="PROSITE" id="PS51098">
    <property type="entry name" value="PTS_EIIB_TYPE_1"/>
    <property type="match status" value="1"/>
</dbReference>
<keyword evidence="20" id="KW-1185">Reference proteome</keyword>
<evidence type="ECO:0000256" key="10">
    <source>
        <dbReference type="ARBA" id="ARBA00022777"/>
    </source>
</evidence>
<feature type="transmembrane region" description="Helical" evidence="16">
    <location>
        <begin position="278"/>
        <end position="297"/>
    </location>
</feature>
<evidence type="ECO:0000313" key="19">
    <source>
        <dbReference type="EMBL" id="QIF95339.1"/>
    </source>
</evidence>
<feature type="domain" description="PTS EIIC type-1" evidence="18">
    <location>
        <begin position="3"/>
        <end position="388"/>
    </location>
</feature>
<feature type="transmembrane region" description="Helical" evidence="16">
    <location>
        <begin position="113"/>
        <end position="132"/>
    </location>
</feature>
<feature type="transmembrane region" description="Helical" evidence="16">
    <location>
        <begin position="354"/>
        <end position="376"/>
    </location>
</feature>
<evidence type="ECO:0000256" key="5">
    <source>
        <dbReference type="ARBA" id="ARBA00022475"/>
    </source>
</evidence>
<sequence>MFKNLFVVLQKIGKSLMLPVSVLPIAGILLGVGSADLSWIPSSVSQVMAEAGGSVFSNMPLIFAIGVALGFTNNDGVSALASVVAYGIMSKTMIVVAPWVLGLSPAEIEAQHLTDTGVLGGIIAGIIAASMFNRFYRIKLPEYLGFFAGKRFVPIISGLIAIFVGIILAFIWPPIGTAIQRFSEWAAYQNPAVAFGIYGVVERGLVPFGLHHIWNVPFQMQVGEYVNSAGQVFHGDIPRYMAGDPTAGMLSGGFLFKMFGLPAAAIAIWHSARPENRVKVGGIMISAALTAFLTGITEPIEFSFMFVAPILYVIHAILAGLAFVICILLGMRDGTSFSHGLIDFIVLSGNSSKLYLFPIIGILYAITYYSIFRFLIVKLNLKTPGREVEDKNAKQADKSAMGQSLVTAFGGKDNISSLDACITRLRIGVKEIDKVDRDELKRLGAAGVVVVGSGIQAIFGPKSDNLKTEMDEYIRSLDTTEKE</sequence>
<dbReference type="NCBIfam" id="TIGR02002">
    <property type="entry name" value="PTS-II-BC-glcB"/>
    <property type="match status" value="1"/>
</dbReference>
<feature type="transmembrane region" description="Helical" evidence="16">
    <location>
        <begin position="20"/>
        <end position="39"/>
    </location>
</feature>
<name>A0A6G6SQK4_PROVU</name>
<dbReference type="InterPro" id="IPR001996">
    <property type="entry name" value="PTS_IIB_1"/>
</dbReference>
<evidence type="ECO:0000256" key="6">
    <source>
        <dbReference type="ARBA" id="ARBA00022597"/>
    </source>
</evidence>
<evidence type="ECO:0000256" key="7">
    <source>
        <dbReference type="ARBA" id="ARBA00022679"/>
    </source>
</evidence>
<dbReference type="EMBL" id="CP047344">
    <property type="protein sequence ID" value="QIF95339.1"/>
    <property type="molecule type" value="Genomic_DNA"/>
</dbReference>
<feature type="transmembrane region" description="Helical" evidence="16">
    <location>
        <begin position="152"/>
        <end position="172"/>
    </location>
</feature>
<evidence type="ECO:0000256" key="11">
    <source>
        <dbReference type="ARBA" id="ARBA00022989"/>
    </source>
</evidence>
<evidence type="ECO:0000256" key="16">
    <source>
        <dbReference type="SAM" id="Phobius"/>
    </source>
</evidence>
<gene>
    <name evidence="19" type="primary">ptsG</name>
    <name evidence="19" type="ORF">GTH24_16180</name>
</gene>
<evidence type="ECO:0000259" key="17">
    <source>
        <dbReference type="PROSITE" id="PS51098"/>
    </source>
</evidence>
<dbReference type="GO" id="GO:0008982">
    <property type="term" value="F:protein-N(PI)-phosphohistidine-sugar phosphotransferase activity"/>
    <property type="evidence" value="ECO:0007669"/>
    <property type="project" value="InterPro"/>
</dbReference>
<dbReference type="Proteomes" id="UP000503287">
    <property type="component" value="Chromosome"/>
</dbReference>
<dbReference type="GO" id="GO:1904659">
    <property type="term" value="P:D-glucose transmembrane transport"/>
    <property type="evidence" value="ECO:0007669"/>
    <property type="project" value="InterPro"/>
</dbReference>
<keyword evidence="12 16" id="KW-0472">Membrane</keyword>
<protein>
    <recommendedName>
        <fullName evidence="3">PTS system glucose-specific EIICB component</fullName>
        <ecNumber evidence="2">2.7.1.199</ecNumber>
    </recommendedName>
    <alternativeName>
        <fullName evidence="13">EIICB-Glc</fullName>
    </alternativeName>
</protein>
<reference evidence="19 20" key="1">
    <citation type="submission" date="2020-01" db="EMBL/GenBank/DDBJ databases">
        <title>The genomic epidemiology of tigecycline resistance gene tet(X) variants in a swine farm in China.</title>
        <authorList>
            <person name="Peng K."/>
            <person name="Li R."/>
        </authorList>
    </citation>
    <scope>NUCLEOTIDE SEQUENCE [LARGE SCALE GENOMIC DNA]</scope>
    <source>
        <strain evidence="19 20">ZN3</strain>
    </source>
</reference>
<evidence type="ECO:0000259" key="18">
    <source>
        <dbReference type="PROSITE" id="PS51103"/>
    </source>
</evidence>
<dbReference type="InterPro" id="IPR036878">
    <property type="entry name" value="Glu_permease_IIB"/>
</dbReference>
<dbReference type="GO" id="GO:0055056">
    <property type="term" value="F:D-glucose transmembrane transporter activity"/>
    <property type="evidence" value="ECO:0007669"/>
    <property type="project" value="InterPro"/>
</dbReference>
<proteinExistence type="predicted"/>
<dbReference type="EC" id="2.7.1.199" evidence="2"/>
<feature type="domain" description="PTS EIIB type-1" evidence="17">
    <location>
        <begin position="399"/>
        <end position="480"/>
    </location>
</feature>
<comment type="subcellular location">
    <subcellularLocation>
        <location evidence="1">Cell membrane</location>
        <topology evidence="1">Multi-pass membrane protein</topology>
    </subcellularLocation>
</comment>
<feature type="transmembrane region" description="Helical" evidence="16">
    <location>
        <begin position="51"/>
        <end position="71"/>
    </location>
</feature>
<dbReference type="PROSITE" id="PS01035">
    <property type="entry name" value="PTS_EIIB_TYPE_1_CYS"/>
    <property type="match status" value="1"/>
</dbReference>
<dbReference type="GO" id="GO:0009401">
    <property type="term" value="P:phosphoenolpyruvate-dependent sugar phosphotransferase system"/>
    <property type="evidence" value="ECO:0007669"/>
    <property type="project" value="UniProtKB-KW"/>
</dbReference>
<dbReference type="NCBIfam" id="NF008301">
    <property type="entry name" value="PRK11089.1"/>
    <property type="match status" value="1"/>
</dbReference>
<evidence type="ECO:0000256" key="3">
    <source>
        <dbReference type="ARBA" id="ARBA00021468"/>
    </source>
</evidence>
<dbReference type="InterPro" id="IPR050429">
    <property type="entry name" value="PTS_Glucose_EIICBA"/>
</dbReference>
<dbReference type="InterPro" id="IPR003352">
    <property type="entry name" value="PTS_EIIC"/>
</dbReference>
<dbReference type="GO" id="GO:0090564">
    <property type="term" value="F:protein-phosphocysteine-glucose phosphotransferase system transporter activity"/>
    <property type="evidence" value="ECO:0007669"/>
    <property type="project" value="TreeGrafter"/>
</dbReference>
<dbReference type="PANTHER" id="PTHR30009:SF20">
    <property type="entry name" value="PTS SYSTEM GLUCOSE-SPECIFIC EIICB COMPONENT-RELATED"/>
    <property type="match status" value="1"/>
</dbReference>
<keyword evidence="9 16" id="KW-0812">Transmembrane</keyword>
<dbReference type="PROSITE" id="PS51103">
    <property type="entry name" value="PTS_EIIC_TYPE_1"/>
    <property type="match status" value="1"/>
</dbReference>
<dbReference type="Gene3D" id="3.30.1360.60">
    <property type="entry name" value="Glucose permease domain IIB"/>
    <property type="match status" value="1"/>
</dbReference>
<dbReference type="Pfam" id="PF02378">
    <property type="entry name" value="PTS_EIIC"/>
    <property type="match status" value="1"/>
</dbReference>
<evidence type="ECO:0000256" key="15">
    <source>
        <dbReference type="PROSITE-ProRule" id="PRU00421"/>
    </source>
</evidence>
<dbReference type="PANTHER" id="PTHR30009">
    <property type="entry name" value="CYTOCHROME C-TYPE SYNTHESIS PROTEIN AND PTS TRANSMEMBRANE COMPONENT"/>
    <property type="match status" value="1"/>
</dbReference>
<keyword evidence="5" id="KW-1003">Cell membrane</keyword>
<dbReference type="AlphaFoldDB" id="A0A6G6SQK4"/>
<keyword evidence="6 19" id="KW-0762">Sugar transport</keyword>
<evidence type="ECO:0000256" key="1">
    <source>
        <dbReference type="ARBA" id="ARBA00004651"/>
    </source>
</evidence>
<evidence type="ECO:0000256" key="9">
    <source>
        <dbReference type="ARBA" id="ARBA00022692"/>
    </source>
</evidence>
<dbReference type="CDD" id="cd00212">
    <property type="entry name" value="PTS_IIB_glc"/>
    <property type="match status" value="1"/>
</dbReference>
<keyword evidence="11 16" id="KW-1133">Transmembrane helix</keyword>
<keyword evidence="7" id="KW-0808">Transferase</keyword>
<evidence type="ECO:0000313" key="20">
    <source>
        <dbReference type="Proteomes" id="UP000503287"/>
    </source>
</evidence>
<dbReference type="Pfam" id="PF00367">
    <property type="entry name" value="PTS_EIIB"/>
    <property type="match status" value="1"/>
</dbReference>
<keyword evidence="4" id="KW-0813">Transport</keyword>
<accession>A0A6G6SQK4</accession>
<dbReference type="InterPro" id="IPR011299">
    <property type="entry name" value="PTS_IIBC_glc"/>
</dbReference>
<dbReference type="InterPro" id="IPR018113">
    <property type="entry name" value="PTrfase_EIIB_Cys"/>
</dbReference>
<dbReference type="FunFam" id="3.30.1360.60:FF:000001">
    <property type="entry name" value="PTS system glucose-specific IIBC component PtsG"/>
    <property type="match status" value="1"/>
</dbReference>
<feature type="active site" description="Phosphocysteine intermediate; for EIIB activity" evidence="15">
    <location>
        <position position="421"/>
    </location>
</feature>
<dbReference type="GO" id="GO:0005886">
    <property type="term" value="C:plasma membrane"/>
    <property type="evidence" value="ECO:0007669"/>
    <property type="project" value="UniProtKB-SubCell"/>
</dbReference>
<dbReference type="NCBIfam" id="TIGR00826">
    <property type="entry name" value="EIIB_glc"/>
    <property type="match status" value="1"/>
</dbReference>
<dbReference type="RefSeq" id="WP_072070018.1">
    <property type="nucleotide sequence ID" value="NZ_CP047344.1"/>
</dbReference>
<dbReference type="GO" id="GO:0016301">
    <property type="term" value="F:kinase activity"/>
    <property type="evidence" value="ECO:0007669"/>
    <property type="project" value="UniProtKB-KW"/>
</dbReference>
<feature type="transmembrane region" description="Helical" evidence="16">
    <location>
        <begin position="77"/>
        <end position="101"/>
    </location>
</feature>
<organism evidence="19 20">
    <name type="scientific">Proteus vulgaris</name>
    <dbReference type="NCBI Taxonomy" id="585"/>
    <lineage>
        <taxon>Bacteria</taxon>
        <taxon>Pseudomonadati</taxon>
        <taxon>Pseudomonadota</taxon>
        <taxon>Gammaproteobacteria</taxon>
        <taxon>Enterobacterales</taxon>
        <taxon>Morganellaceae</taxon>
        <taxon>Proteus</taxon>
    </lineage>
</organism>
<evidence type="ECO:0000256" key="4">
    <source>
        <dbReference type="ARBA" id="ARBA00022448"/>
    </source>
</evidence>
<dbReference type="InterPro" id="IPR013013">
    <property type="entry name" value="PTS_EIIC_1"/>
</dbReference>
<evidence type="ECO:0000256" key="13">
    <source>
        <dbReference type="ARBA" id="ARBA00032303"/>
    </source>
</evidence>
<comment type="catalytic activity">
    <reaction evidence="14">
        <text>N(pros)-phospho-L-histidyl-[protein] + D-glucose(out) = D-glucose 6-phosphate(in) + L-histidyl-[protein]</text>
        <dbReference type="Rhea" id="RHEA:33367"/>
        <dbReference type="Rhea" id="RHEA-COMP:9745"/>
        <dbReference type="Rhea" id="RHEA-COMP:9746"/>
        <dbReference type="ChEBI" id="CHEBI:4167"/>
        <dbReference type="ChEBI" id="CHEBI:29979"/>
        <dbReference type="ChEBI" id="CHEBI:61548"/>
        <dbReference type="ChEBI" id="CHEBI:64837"/>
        <dbReference type="EC" id="2.7.1.199"/>
    </reaction>
</comment>
<feature type="transmembrane region" description="Helical" evidence="16">
    <location>
        <begin position="254"/>
        <end position="272"/>
    </location>
</feature>
<keyword evidence="8" id="KW-0598">Phosphotransferase system</keyword>
<evidence type="ECO:0000256" key="2">
    <source>
        <dbReference type="ARBA" id="ARBA00011910"/>
    </source>
</evidence>
<feature type="transmembrane region" description="Helical" evidence="16">
    <location>
        <begin position="304"/>
        <end position="331"/>
    </location>
</feature>
<evidence type="ECO:0000256" key="14">
    <source>
        <dbReference type="ARBA" id="ARBA00047336"/>
    </source>
</evidence>
<keyword evidence="10" id="KW-0418">Kinase</keyword>
<evidence type="ECO:0000256" key="12">
    <source>
        <dbReference type="ARBA" id="ARBA00023136"/>
    </source>
</evidence>
<evidence type="ECO:0000256" key="8">
    <source>
        <dbReference type="ARBA" id="ARBA00022683"/>
    </source>
</evidence>